<dbReference type="GeneID" id="116552130"/>
<sequence>MAASHQAAKLAASSLQVPVNLITGARVAQYESEDPLQALAAATATSEDEEEEKVAQPAGASADFNTNFSGVDEHAPRSSEDFVNLSGIYHSNEEYFKKLEELKAAHIETMAKLEKMYQDKLNLKEVQPLVIREDSLSDSSRSVSEKNSYHPVSLMTSFSEPDLGQSSSLYVSCTCNPPVPTASSRKREQAIRRSLEEKKMLEEERNRMLTKQKQRMKELQKLLTTRAKAYDSHQSLAQISKCRVKYLRKSEKERMREYRRELEEREEKLKKRPLLFERVAQKNARMAAEKHYSVTLKALGISDEFVSKKGQSGKVLEYFNNQETKSVTEDKESFNEEEKIEERENGEENYFIDTNSQDSYKEKGEADEESGEEKSVEESH</sequence>
<proteinExistence type="predicted"/>
<dbReference type="GO" id="GO:0044782">
    <property type="term" value="P:cilium organization"/>
    <property type="evidence" value="ECO:0007669"/>
    <property type="project" value="TreeGrafter"/>
</dbReference>
<keyword evidence="1 2" id="KW-0175">Coiled coil</keyword>
<dbReference type="GO" id="GO:0032391">
    <property type="term" value="C:photoreceptor connecting cilium"/>
    <property type="evidence" value="ECO:0007669"/>
    <property type="project" value="TreeGrafter"/>
</dbReference>
<dbReference type="Proteomes" id="UP000504640">
    <property type="component" value="Unplaced"/>
</dbReference>
<evidence type="ECO:0000313" key="5">
    <source>
        <dbReference type="RefSeq" id="XP_032134724.1"/>
    </source>
</evidence>
<dbReference type="GO" id="GO:0036064">
    <property type="term" value="C:ciliary basal body"/>
    <property type="evidence" value="ECO:0007669"/>
    <property type="project" value="TreeGrafter"/>
</dbReference>
<reference evidence="5" key="1">
    <citation type="submission" date="2025-08" db="UniProtKB">
        <authorList>
            <consortium name="RefSeq"/>
        </authorList>
    </citation>
    <scope>IDENTIFICATION</scope>
    <source>
        <tissue evidence="5">Blood</tissue>
    </source>
</reference>
<dbReference type="RefSeq" id="XP_032134724.1">
    <property type="nucleotide sequence ID" value="XM_032278833.1"/>
</dbReference>
<dbReference type="PANTHER" id="PTHR21501:SF3">
    <property type="entry name" value="PROTEIN FAM161A"/>
    <property type="match status" value="1"/>
</dbReference>
<dbReference type="InterPro" id="IPR051655">
    <property type="entry name" value="FAM161"/>
</dbReference>
<feature type="region of interest" description="Disordered" evidence="3">
    <location>
        <begin position="39"/>
        <end position="77"/>
    </location>
</feature>
<feature type="region of interest" description="Disordered" evidence="3">
    <location>
        <begin position="325"/>
        <end position="380"/>
    </location>
</feature>
<organism evidence="4 5">
    <name type="scientific">Sapajus apella</name>
    <name type="common">Brown-capped capuchin</name>
    <name type="synonym">Cebus apella</name>
    <dbReference type="NCBI Taxonomy" id="9515"/>
    <lineage>
        <taxon>Eukaryota</taxon>
        <taxon>Metazoa</taxon>
        <taxon>Chordata</taxon>
        <taxon>Craniata</taxon>
        <taxon>Vertebrata</taxon>
        <taxon>Euteleostomi</taxon>
        <taxon>Mammalia</taxon>
        <taxon>Eutheria</taxon>
        <taxon>Euarchontoglires</taxon>
        <taxon>Primates</taxon>
        <taxon>Haplorrhini</taxon>
        <taxon>Platyrrhini</taxon>
        <taxon>Cebidae</taxon>
        <taxon>Cebinae</taxon>
        <taxon>Sapajus</taxon>
    </lineage>
</organism>
<accession>A0A6J3HYH7</accession>
<feature type="compositionally biased region" description="Basic and acidic residues" evidence="3">
    <location>
        <begin position="326"/>
        <end position="343"/>
    </location>
</feature>
<evidence type="ECO:0000256" key="2">
    <source>
        <dbReference type="SAM" id="Coils"/>
    </source>
</evidence>
<protein>
    <submittedName>
        <fullName evidence="5">Protein FAM161A-like</fullName>
    </submittedName>
</protein>
<feature type="coiled-coil region" evidence="2">
    <location>
        <begin position="184"/>
        <end position="212"/>
    </location>
</feature>
<keyword evidence="4" id="KW-1185">Reference proteome</keyword>
<evidence type="ECO:0000313" key="4">
    <source>
        <dbReference type="Proteomes" id="UP000504640"/>
    </source>
</evidence>
<dbReference type="PANTHER" id="PTHR21501">
    <property type="entry name" value="PROTEIN FAM-161"/>
    <property type="match status" value="1"/>
</dbReference>
<gene>
    <name evidence="5" type="primary">LOC116552130</name>
</gene>
<name>A0A6J3HYH7_SAPAP</name>
<evidence type="ECO:0000256" key="3">
    <source>
        <dbReference type="SAM" id="MobiDB-lite"/>
    </source>
</evidence>
<dbReference type="AlphaFoldDB" id="A0A6J3HYH7"/>
<evidence type="ECO:0000256" key="1">
    <source>
        <dbReference type="ARBA" id="ARBA00023054"/>
    </source>
</evidence>